<dbReference type="Proteomes" id="UP000760545">
    <property type="component" value="Unassembled WGS sequence"/>
</dbReference>
<comment type="caution">
    <text evidence="1">The sequence shown here is derived from an EMBL/GenBank/DDBJ whole genome shotgun (WGS) entry which is preliminary data.</text>
</comment>
<sequence>MVNTISHKTAYVNKHKGQTLYWPEFLLGVHSVEFFNPNTSSVFVKPFAHANRINIPYSFMKPLRISDEWMFVALIDDHFETVGKGWIKWVKGGKFLVRYSLLS</sequence>
<dbReference type="EMBL" id="JAAVJS010000002">
    <property type="protein sequence ID" value="NJX14239.1"/>
    <property type="molecule type" value="Genomic_DNA"/>
</dbReference>
<accession>A0ABX1D9G5</accession>
<evidence type="ECO:0000313" key="1">
    <source>
        <dbReference type="EMBL" id="NJX14239.1"/>
    </source>
</evidence>
<protein>
    <submittedName>
        <fullName evidence="1">Uncharacterized protein</fullName>
    </submittedName>
</protein>
<reference evidence="1 2" key="1">
    <citation type="submission" date="2020-03" db="EMBL/GenBank/DDBJ databases">
        <title>Tamlana sp. nov, isolated from XXX.</title>
        <authorList>
            <person name="Cao W.R."/>
        </authorList>
    </citation>
    <scope>NUCLEOTIDE SEQUENCE [LARGE SCALE GENOMIC DNA]</scope>
    <source>
        <strain evidence="1 2">HST1-43</strain>
    </source>
</reference>
<gene>
    <name evidence="1" type="ORF">HC176_01890</name>
</gene>
<dbReference type="RefSeq" id="WP_167916495.1">
    <property type="nucleotide sequence ID" value="NZ_JAAVJS010000002.1"/>
</dbReference>
<proteinExistence type="predicted"/>
<keyword evidence="2" id="KW-1185">Reference proteome</keyword>
<organism evidence="1 2">
    <name type="scientific">Tamlana crocina</name>
    <dbReference type="NCBI Taxonomy" id="393006"/>
    <lineage>
        <taxon>Bacteria</taxon>
        <taxon>Pseudomonadati</taxon>
        <taxon>Bacteroidota</taxon>
        <taxon>Flavobacteriia</taxon>
        <taxon>Flavobacteriales</taxon>
        <taxon>Flavobacteriaceae</taxon>
        <taxon>Tamlana</taxon>
    </lineage>
</organism>
<name>A0ABX1D9G5_9FLAO</name>
<evidence type="ECO:0000313" key="2">
    <source>
        <dbReference type="Proteomes" id="UP000760545"/>
    </source>
</evidence>